<sequence>MLNNQLNDNHINKKSIPISITTCFLCLTILFVFKCNDQFFNLGKYYILPIATIIVGCFQMIFMLVKGKIKLRIEHYCIIFILLYITFITYILQLPSKFDTVMSYYMLFLLLFVMSIVEFKPKEIKIINISYIFSGLIFAIILLKQMQAPYPGVTRYSVFYSEINFYDSNFLAAYMFLPSLLAFNKGIISKKKTKQLLYYIIAAIISLAILLTGSRAGVVALFLGIIMLLCKDNKKFIIKIIIIGIIIFIIYELIPEELIQRFFMESYNDGSNQKRLLDWNYGWETFKTSPFWGTGMIWTIDAISSRIMVDYTVHNTIIGFMMQFGIIGFIPIIILFVNLFKEFLNKSLSIMLISLIGLMFLIIMIEAQSSIVLFFPFIFMYIILNFKKNNNNVLLTEIL</sequence>
<feature type="transmembrane region" description="Helical" evidence="5">
    <location>
        <begin position="196"/>
        <end position="229"/>
    </location>
</feature>
<organism evidence="7 8">
    <name type="scientific">Clostridium cavendishii DSM 21758</name>
    <dbReference type="NCBI Taxonomy" id="1121302"/>
    <lineage>
        <taxon>Bacteria</taxon>
        <taxon>Bacillati</taxon>
        <taxon>Bacillota</taxon>
        <taxon>Clostridia</taxon>
        <taxon>Eubacteriales</taxon>
        <taxon>Clostridiaceae</taxon>
        <taxon>Clostridium</taxon>
    </lineage>
</organism>
<evidence type="ECO:0000259" key="6">
    <source>
        <dbReference type="Pfam" id="PF04932"/>
    </source>
</evidence>
<feature type="transmembrane region" description="Helical" evidence="5">
    <location>
        <begin position="316"/>
        <end position="340"/>
    </location>
</feature>
<reference evidence="7 8" key="1">
    <citation type="submission" date="2016-11" db="EMBL/GenBank/DDBJ databases">
        <authorList>
            <person name="Jaros S."/>
            <person name="Januszkiewicz K."/>
            <person name="Wedrychowicz H."/>
        </authorList>
    </citation>
    <scope>NUCLEOTIDE SEQUENCE [LARGE SCALE GENOMIC DNA]</scope>
    <source>
        <strain evidence="7 8">DSM 21758</strain>
    </source>
</reference>
<keyword evidence="3 5" id="KW-1133">Transmembrane helix</keyword>
<feature type="transmembrane region" description="Helical" evidence="5">
    <location>
        <begin position="45"/>
        <end position="65"/>
    </location>
</feature>
<dbReference type="RefSeq" id="WP_072990537.1">
    <property type="nucleotide sequence ID" value="NZ_FQZB01000014.1"/>
</dbReference>
<comment type="subcellular location">
    <subcellularLocation>
        <location evidence="1">Membrane</location>
        <topology evidence="1">Multi-pass membrane protein</topology>
    </subcellularLocation>
</comment>
<dbReference type="PANTHER" id="PTHR37422:SF13">
    <property type="entry name" value="LIPOPOLYSACCHARIDE BIOSYNTHESIS PROTEIN PA4999-RELATED"/>
    <property type="match status" value="1"/>
</dbReference>
<keyword evidence="2 5" id="KW-0812">Transmembrane</keyword>
<feature type="transmembrane region" description="Helical" evidence="5">
    <location>
        <begin position="77"/>
        <end position="95"/>
    </location>
</feature>
<feature type="domain" description="O-antigen ligase-related" evidence="6">
    <location>
        <begin position="201"/>
        <end position="331"/>
    </location>
</feature>
<dbReference type="STRING" id="1121302.SAMN02745163_03370"/>
<protein>
    <submittedName>
        <fullName evidence="7">O-antigen ligase</fullName>
    </submittedName>
</protein>
<accession>A0A1M6QDL4</accession>
<evidence type="ECO:0000313" key="8">
    <source>
        <dbReference type="Proteomes" id="UP000184310"/>
    </source>
</evidence>
<dbReference type="EMBL" id="FQZB01000014">
    <property type="protein sequence ID" value="SHK18286.1"/>
    <property type="molecule type" value="Genomic_DNA"/>
</dbReference>
<dbReference type="InterPro" id="IPR051533">
    <property type="entry name" value="WaaL-like"/>
</dbReference>
<evidence type="ECO:0000256" key="2">
    <source>
        <dbReference type="ARBA" id="ARBA00022692"/>
    </source>
</evidence>
<feature type="transmembrane region" description="Helical" evidence="5">
    <location>
        <begin position="235"/>
        <end position="254"/>
    </location>
</feature>
<evidence type="ECO:0000256" key="5">
    <source>
        <dbReference type="SAM" id="Phobius"/>
    </source>
</evidence>
<dbReference type="OrthoDB" id="9768226at2"/>
<evidence type="ECO:0000256" key="4">
    <source>
        <dbReference type="ARBA" id="ARBA00023136"/>
    </source>
</evidence>
<keyword evidence="4 5" id="KW-0472">Membrane</keyword>
<feature type="transmembrane region" description="Helical" evidence="5">
    <location>
        <begin position="101"/>
        <end position="119"/>
    </location>
</feature>
<dbReference type="Pfam" id="PF04932">
    <property type="entry name" value="Wzy_C"/>
    <property type="match status" value="1"/>
</dbReference>
<evidence type="ECO:0000313" key="7">
    <source>
        <dbReference type="EMBL" id="SHK18286.1"/>
    </source>
</evidence>
<keyword evidence="8" id="KW-1185">Reference proteome</keyword>
<feature type="transmembrane region" description="Helical" evidence="5">
    <location>
        <begin position="163"/>
        <end position="184"/>
    </location>
</feature>
<dbReference type="AlphaFoldDB" id="A0A1M6QDL4"/>
<gene>
    <name evidence="7" type="ORF">SAMN02745163_03370</name>
</gene>
<evidence type="ECO:0000256" key="3">
    <source>
        <dbReference type="ARBA" id="ARBA00022989"/>
    </source>
</evidence>
<feature type="transmembrane region" description="Helical" evidence="5">
    <location>
        <begin position="352"/>
        <end position="384"/>
    </location>
</feature>
<dbReference type="PANTHER" id="PTHR37422">
    <property type="entry name" value="TEICHURONIC ACID BIOSYNTHESIS PROTEIN TUAE"/>
    <property type="match status" value="1"/>
</dbReference>
<dbReference type="Proteomes" id="UP000184310">
    <property type="component" value="Unassembled WGS sequence"/>
</dbReference>
<dbReference type="InterPro" id="IPR007016">
    <property type="entry name" value="O-antigen_ligase-rel_domated"/>
</dbReference>
<proteinExistence type="predicted"/>
<dbReference type="GO" id="GO:0016020">
    <property type="term" value="C:membrane"/>
    <property type="evidence" value="ECO:0007669"/>
    <property type="project" value="UniProtKB-SubCell"/>
</dbReference>
<keyword evidence="7" id="KW-0436">Ligase</keyword>
<dbReference type="GO" id="GO:0016874">
    <property type="term" value="F:ligase activity"/>
    <property type="evidence" value="ECO:0007669"/>
    <property type="project" value="UniProtKB-KW"/>
</dbReference>
<name>A0A1M6QDL4_9CLOT</name>
<feature type="transmembrane region" description="Helical" evidence="5">
    <location>
        <begin position="126"/>
        <end position="143"/>
    </location>
</feature>
<evidence type="ECO:0000256" key="1">
    <source>
        <dbReference type="ARBA" id="ARBA00004141"/>
    </source>
</evidence>
<feature type="transmembrane region" description="Helical" evidence="5">
    <location>
        <begin position="16"/>
        <end position="33"/>
    </location>
</feature>